<comment type="caution">
    <text evidence="10">The sequence shown here is derived from an EMBL/GenBank/DDBJ whole genome shotgun (WGS) entry which is preliminary data.</text>
</comment>
<evidence type="ECO:0000313" key="11">
    <source>
        <dbReference type="Proteomes" id="UP000293764"/>
    </source>
</evidence>
<feature type="region of interest" description="Disordered" evidence="7">
    <location>
        <begin position="36"/>
        <end position="76"/>
    </location>
</feature>
<keyword evidence="3" id="KW-0597">Phosphoprotein</keyword>
<evidence type="ECO:0000313" key="10">
    <source>
        <dbReference type="EMBL" id="RYV52628.1"/>
    </source>
</evidence>
<dbReference type="OrthoDB" id="3254248at2"/>
<dbReference type="SUPFAM" id="SSF49879">
    <property type="entry name" value="SMAD/FHA domain"/>
    <property type="match status" value="1"/>
</dbReference>
<feature type="domain" description="FHA" evidence="9">
    <location>
        <begin position="330"/>
        <end position="386"/>
    </location>
</feature>
<dbReference type="InterPro" id="IPR010432">
    <property type="entry name" value="RDD"/>
</dbReference>
<organism evidence="10 11">
    <name type="scientific">Pengzhenrongella frigida</name>
    <dbReference type="NCBI Taxonomy" id="1259133"/>
    <lineage>
        <taxon>Bacteria</taxon>
        <taxon>Bacillati</taxon>
        <taxon>Actinomycetota</taxon>
        <taxon>Actinomycetes</taxon>
        <taxon>Micrococcales</taxon>
        <taxon>Pengzhenrongella</taxon>
    </lineage>
</organism>
<evidence type="ECO:0000256" key="7">
    <source>
        <dbReference type="SAM" id="MobiDB-lite"/>
    </source>
</evidence>
<proteinExistence type="predicted"/>
<evidence type="ECO:0000256" key="4">
    <source>
        <dbReference type="ARBA" id="ARBA00022692"/>
    </source>
</evidence>
<evidence type="ECO:0000256" key="8">
    <source>
        <dbReference type="SAM" id="Phobius"/>
    </source>
</evidence>
<keyword evidence="4 8" id="KW-0812">Transmembrane</keyword>
<feature type="transmembrane region" description="Helical" evidence="8">
    <location>
        <begin position="85"/>
        <end position="107"/>
    </location>
</feature>
<protein>
    <submittedName>
        <fullName evidence="10">FHA domain-containing protein</fullName>
    </submittedName>
</protein>
<dbReference type="EMBL" id="SDWW01000004">
    <property type="protein sequence ID" value="RYV52628.1"/>
    <property type="molecule type" value="Genomic_DNA"/>
</dbReference>
<gene>
    <name evidence="10" type="ORF">EUA98_02730</name>
</gene>
<dbReference type="Proteomes" id="UP000293764">
    <property type="component" value="Unassembled WGS sequence"/>
</dbReference>
<reference evidence="10 11" key="1">
    <citation type="submission" date="2019-01" db="EMBL/GenBank/DDBJ databases">
        <title>Novel species of Cellulomonas.</title>
        <authorList>
            <person name="Liu Q."/>
            <person name="Xin Y.-H."/>
        </authorList>
    </citation>
    <scope>NUCLEOTIDE SEQUENCE [LARGE SCALE GENOMIC DNA]</scope>
    <source>
        <strain evidence="10 11">HLT2-17</strain>
    </source>
</reference>
<keyword evidence="5 8" id="KW-1133">Transmembrane helix</keyword>
<keyword evidence="6 8" id="KW-0472">Membrane</keyword>
<evidence type="ECO:0000256" key="5">
    <source>
        <dbReference type="ARBA" id="ARBA00022989"/>
    </source>
</evidence>
<evidence type="ECO:0000256" key="6">
    <source>
        <dbReference type="ARBA" id="ARBA00023136"/>
    </source>
</evidence>
<dbReference type="Pfam" id="PF00498">
    <property type="entry name" value="FHA"/>
    <property type="match status" value="1"/>
</dbReference>
<dbReference type="AlphaFoldDB" id="A0A4Q5N343"/>
<evidence type="ECO:0000259" key="9">
    <source>
        <dbReference type="PROSITE" id="PS50006"/>
    </source>
</evidence>
<feature type="transmembrane region" description="Helical" evidence="8">
    <location>
        <begin position="127"/>
        <end position="145"/>
    </location>
</feature>
<keyword evidence="11" id="KW-1185">Reference proteome</keyword>
<comment type="subcellular location">
    <subcellularLocation>
        <location evidence="1">Cell membrane</location>
        <topology evidence="1">Multi-pass membrane protein</topology>
    </subcellularLocation>
</comment>
<dbReference type="Pfam" id="PF06271">
    <property type="entry name" value="RDD"/>
    <property type="match status" value="1"/>
</dbReference>
<dbReference type="GO" id="GO:0005886">
    <property type="term" value="C:plasma membrane"/>
    <property type="evidence" value="ECO:0007669"/>
    <property type="project" value="UniProtKB-SubCell"/>
</dbReference>
<evidence type="ECO:0000256" key="1">
    <source>
        <dbReference type="ARBA" id="ARBA00004651"/>
    </source>
</evidence>
<dbReference type="Gene3D" id="2.60.200.20">
    <property type="match status" value="1"/>
</dbReference>
<keyword evidence="2" id="KW-1003">Cell membrane</keyword>
<sequence>MVDGVPARSAHPTACATHLIPSRNPAALPMYRVQPDRTAGRRPSRAGPAPHRPGPRRPTRADPTRKWPHPMSTPGSLPATMSKRLLAFVIDQAAYLIVGGGIVLASGLDQIHSGATTATALVPSTPLALAGYGLILGLALFQWWYQGTRGFTLGKRAVGLRTLAAATGQPAGLMRILLRQLVVMAGSLVFGIGQAVVYASPFLDAGGWRQGWHDKAAGTIVFDVAVGRDPATADAGVGAPRSARTYDDGPGRTAPQPLVASAVAVSTPPPWAVRPAVAPALDDEVELTRLTSTDAVATPLLTPARRVGPPRMQAVLQLWDGRTVVLEGTALIGRNPAPRPGEAPPSQLLAAVDPGRSVSKTHLAIGVEADGVWLRDRNSTNGTVVTLHDGAQILCAAEQRVRIPAGSSVAFGDFWLAVVEEG</sequence>
<evidence type="ECO:0000256" key="2">
    <source>
        <dbReference type="ARBA" id="ARBA00022475"/>
    </source>
</evidence>
<dbReference type="PANTHER" id="PTHR36115">
    <property type="entry name" value="PROLINE-RICH ANTIGEN HOMOLOG-RELATED"/>
    <property type="match status" value="1"/>
</dbReference>
<dbReference type="InterPro" id="IPR008984">
    <property type="entry name" value="SMAD_FHA_dom_sf"/>
</dbReference>
<evidence type="ECO:0000256" key="3">
    <source>
        <dbReference type="ARBA" id="ARBA00022553"/>
    </source>
</evidence>
<name>A0A4Q5N343_9MICO</name>
<feature type="region of interest" description="Disordered" evidence="7">
    <location>
        <begin position="232"/>
        <end position="254"/>
    </location>
</feature>
<feature type="transmembrane region" description="Helical" evidence="8">
    <location>
        <begin position="181"/>
        <end position="200"/>
    </location>
</feature>
<accession>A0A4Q5N343</accession>
<dbReference type="InterPro" id="IPR000253">
    <property type="entry name" value="FHA_dom"/>
</dbReference>
<dbReference type="PROSITE" id="PS50006">
    <property type="entry name" value="FHA_DOMAIN"/>
    <property type="match status" value="1"/>
</dbReference>
<dbReference type="CDD" id="cd00060">
    <property type="entry name" value="FHA"/>
    <property type="match status" value="1"/>
</dbReference>
<dbReference type="InterPro" id="IPR051791">
    <property type="entry name" value="Pra-immunoreactive"/>
</dbReference>